<comment type="caution">
    <text evidence="1">The sequence shown here is derived from an EMBL/GenBank/DDBJ whole genome shotgun (WGS) entry which is preliminary data.</text>
</comment>
<evidence type="ECO:0000313" key="2">
    <source>
        <dbReference type="Proteomes" id="UP001612928"/>
    </source>
</evidence>
<organism evidence="1 2">
    <name type="scientific">Nonomuraea indica</name>
    <dbReference type="NCBI Taxonomy" id="1581193"/>
    <lineage>
        <taxon>Bacteria</taxon>
        <taxon>Bacillati</taxon>
        <taxon>Actinomycetota</taxon>
        <taxon>Actinomycetes</taxon>
        <taxon>Streptosporangiales</taxon>
        <taxon>Streptosporangiaceae</taxon>
        <taxon>Nonomuraea</taxon>
    </lineage>
</organism>
<keyword evidence="2" id="KW-1185">Reference proteome</keyword>
<evidence type="ECO:0000313" key="1">
    <source>
        <dbReference type="EMBL" id="MFI7445807.1"/>
    </source>
</evidence>
<dbReference type="EMBL" id="JBITMB010000018">
    <property type="protein sequence ID" value="MFI7445807.1"/>
    <property type="molecule type" value="Genomic_DNA"/>
</dbReference>
<sequence length="77" mass="9420">MQRGTREQPDMRALRERTAEHYRDNQPYQVRDTWWHLWVIPLHHGVPREDLETWETTVRWATASPQTRKSRLLRPTS</sequence>
<proteinExistence type="predicted"/>
<dbReference type="RefSeq" id="WP_397026294.1">
    <property type="nucleotide sequence ID" value="NZ_JBITMB010000018.1"/>
</dbReference>
<dbReference type="Proteomes" id="UP001612928">
    <property type="component" value="Unassembled WGS sequence"/>
</dbReference>
<protein>
    <submittedName>
        <fullName evidence="1">Uncharacterized protein</fullName>
    </submittedName>
</protein>
<gene>
    <name evidence="1" type="ORF">ACIBP5_38050</name>
</gene>
<reference evidence="1 2" key="1">
    <citation type="submission" date="2024-10" db="EMBL/GenBank/DDBJ databases">
        <title>The Natural Products Discovery Center: Release of the First 8490 Sequenced Strains for Exploring Actinobacteria Biosynthetic Diversity.</title>
        <authorList>
            <person name="Kalkreuter E."/>
            <person name="Kautsar S.A."/>
            <person name="Yang D."/>
            <person name="Bader C.D."/>
            <person name="Teijaro C.N."/>
            <person name="Fluegel L."/>
            <person name="Davis C.M."/>
            <person name="Simpson J.R."/>
            <person name="Lauterbach L."/>
            <person name="Steele A.D."/>
            <person name="Gui C."/>
            <person name="Meng S."/>
            <person name="Li G."/>
            <person name="Viehrig K."/>
            <person name="Ye F."/>
            <person name="Su P."/>
            <person name="Kiefer A.F."/>
            <person name="Nichols A."/>
            <person name="Cepeda A.J."/>
            <person name="Yan W."/>
            <person name="Fan B."/>
            <person name="Jiang Y."/>
            <person name="Adhikari A."/>
            <person name="Zheng C.-J."/>
            <person name="Schuster L."/>
            <person name="Cowan T.M."/>
            <person name="Smanski M.J."/>
            <person name="Chevrette M.G."/>
            <person name="De Carvalho L.P.S."/>
            <person name="Shen B."/>
        </authorList>
    </citation>
    <scope>NUCLEOTIDE SEQUENCE [LARGE SCALE GENOMIC DNA]</scope>
    <source>
        <strain evidence="1 2">NPDC049503</strain>
    </source>
</reference>
<accession>A0ABW8AIC0</accession>
<name>A0ABW8AIC0_9ACTN</name>